<sequence>MTTATPLSKQAAVLNHPAVRQPPLKSGVVRRTSSMQVLWSVGDESRYRIVGRARDVVGKGNPAPEILGEASIEATIGKDGRIVSLIGDRRQETLAGFGGMRSGGELRKAVAHELPEEVRGETLLHRLLDDLAGASFMSTAAWYAWKDGIEGHSARIGVDSLANRPVEGVCLSYVQGSSSMSAAGQGIEDHANHPVGPLPLPIEDRTGFHALIETDQPNEWRLRRTDIWREDDELVVDAWFQDSSVIQGNIAQRVIFHEYGILAKFDAKTLQLGQIAVSPHVLPYVTCQAAPATAQVLVGRSAHELRDQVLLHLRGSAGCTHLNDMLRALQDITVLASSLAAREAAKGSIAD</sequence>
<evidence type="ECO:0000313" key="1">
    <source>
        <dbReference type="EMBL" id="MBB3862127.1"/>
    </source>
</evidence>
<proteinExistence type="predicted"/>
<dbReference type="Pfam" id="PF11136">
    <property type="entry name" value="DUF2889"/>
    <property type="match status" value="1"/>
</dbReference>
<dbReference type="AlphaFoldDB" id="A0A7W6EX75"/>
<accession>A0A7W6EX75</accession>
<comment type="caution">
    <text evidence="1">The sequence shown here is derived from an EMBL/GenBank/DDBJ whole genome shotgun (WGS) entry which is preliminary data.</text>
</comment>
<dbReference type="Proteomes" id="UP000562395">
    <property type="component" value="Unassembled WGS sequence"/>
</dbReference>
<dbReference type="EMBL" id="JACICY010000010">
    <property type="protein sequence ID" value="MBB3862127.1"/>
    <property type="molecule type" value="Genomic_DNA"/>
</dbReference>
<name>A0A7W6EX75_9SPHN</name>
<evidence type="ECO:0008006" key="3">
    <source>
        <dbReference type="Google" id="ProtNLM"/>
    </source>
</evidence>
<organism evidence="1 2">
    <name type="scientific">Novosphingobium hassiacum</name>
    <dbReference type="NCBI Taxonomy" id="173676"/>
    <lineage>
        <taxon>Bacteria</taxon>
        <taxon>Pseudomonadati</taxon>
        <taxon>Pseudomonadota</taxon>
        <taxon>Alphaproteobacteria</taxon>
        <taxon>Sphingomonadales</taxon>
        <taxon>Sphingomonadaceae</taxon>
        <taxon>Novosphingobium</taxon>
    </lineage>
</organism>
<dbReference type="InterPro" id="IPR021312">
    <property type="entry name" value="DUF2889"/>
</dbReference>
<reference evidence="1 2" key="1">
    <citation type="submission" date="2020-08" db="EMBL/GenBank/DDBJ databases">
        <title>Genomic Encyclopedia of Type Strains, Phase IV (KMG-IV): sequencing the most valuable type-strain genomes for metagenomic binning, comparative biology and taxonomic classification.</title>
        <authorList>
            <person name="Goeker M."/>
        </authorList>
    </citation>
    <scope>NUCLEOTIDE SEQUENCE [LARGE SCALE GENOMIC DNA]</scope>
    <source>
        <strain evidence="1 2">DSM 14552</strain>
    </source>
</reference>
<dbReference type="RefSeq" id="WP_183614620.1">
    <property type="nucleotide sequence ID" value="NZ_JACICY010000010.1"/>
</dbReference>
<protein>
    <recommendedName>
        <fullName evidence="3">DUF2889 domain-containing protein</fullName>
    </recommendedName>
</protein>
<keyword evidence="2" id="KW-1185">Reference proteome</keyword>
<gene>
    <name evidence="1" type="ORF">GGQ88_003425</name>
</gene>
<evidence type="ECO:0000313" key="2">
    <source>
        <dbReference type="Proteomes" id="UP000562395"/>
    </source>
</evidence>